<comment type="caution">
    <text evidence="2">The sequence shown here is derived from an EMBL/GenBank/DDBJ whole genome shotgun (WGS) entry which is preliminary data.</text>
</comment>
<sequence length="179" mass="19700">MATPAPTAPSAQDVFTTQTTHRYQASIEDSKIVDGVIQRALEDAIQLTMKELLAIAPDVRKGISERPQPKRAPNEPTTSAHVCTTCSSPAPAPPDGTSDDNYEAAITALHQLDEEEPTPQPQTVLSLHNTMFRIVTNTAHAKRQSASEFTTRRLPSCLRKQRPPERDPSATRNPGRRKR</sequence>
<evidence type="ECO:0000313" key="2">
    <source>
        <dbReference type="EMBL" id="KAF9486643.1"/>
    </source>
</evidence>
<reference evidence="2" key="1">
    <citation type="submission" date="2020-11" db="EMBL/GenBank/DDBJ databases">
        <authorList>
            <consortium name="DOE Joint Genome Institute"/>
            <person name="Ahrendt S."/>
            <person name="Riley R."/>
            <person name="Andreopoulos W."/>
            <person name="Labutti K."/>
            <person name="Pangilinan J."/>
            <person name="Ruiz-Duenas F.J."/>
            <person name="Barrasa J.M."/>
            <person name="Sanchez-Garcia M."/>
            <person name="Camarero S."/>
            <person name="Miyauchi S."/>
            <person name="Serrano A."/>
            <person name="Linde D."/>
            <person name="Babiker R."/>
            <person name="Drula E."/>
            <person name="Ayuso-Fernandez I."/>
            <person name="Pacheco R."/>
            <person name="Padilla G."/>
            <person name="Ferreira P."/>
            <person name="Barriuso J."/>
            <person name="Kellner H."/>
            <person name="Castanera R."/>
            <person name="Alfaro M."/>
            <person name="Ramirez L."/>
            <person name="Pisabarro A.G."/>
            <person name="Kuo A."/>
            <person name="Tritt A."/>
            <person name="Lipzen A."/>
            <person name="He G."/>
            <person name="Yan M."/>
            <person name="Ng V."/>
            <person name="Cullen D."/>
            <person name="Martin F."/>
            <person name="Rosso M.-N."/>
            <person name="Henrissat B."/>
            <person name="Hibbett D."/>
            <person name="Martinez A.T."/>
            <person name="Grigoriev I.V."/>
        </authorList>
    </citation>
    <scope>NUCLEOTIDE SEQUENCE</scope>
    <source>
        <strain evidence="2">ATCC 90797</strain>
    </source>
</reference>
<accession>A0A9P5ZGE3</accession>
<protein>
    <submittedName>
        <fullName evidence="2">Uncharacterized protein</fullName>
    </submittedName>
</protein>
<evidence type="ECO:0000256" key="1">
    <source>
        <dbReference type="SAM" id="MobiDB-lite"/>
    </source>
</evidence>
<dbReference type="OrthoDB" id="5596707at2759"/>
<proteinExistence type="predicted"/>
<dbReference type="AlphaFoldDB" id="A0A9P5ZGE3"/>
<dbReference type="Proteomes" id="UP000807025">
    <property type="component" value="Unassembled WGS sequence"/>
</dbReference>
<evidence type="ECO:0000313" key="3">
    <source>
        <dbReference type="Proteomes" id="UP000807025"/>
    </source>
</evidence>
<feature type="compositionally biased region" description="Polar residues" evidence="1">
    <location>
        <begin position="138"/>
        <end position="149"/>
    </location>
</feature>
<feature type="region of interest" description="Disordered" evidence="1">
    <location>
        <begin position="138"/>
        <end position="179"/>
    </location>
</feature>
<dbReference type="EMBL" id="MU155060">
    <property type="protein sequence ID" value="KAF9486643.1"/>
    <property type="molecule type" value="Genomic_DNA"/>
</dbReference>
<organism evidence="2 3">
    <name type="scientific">Pleurotus eryngii</name>
    <name type="common">Boletus of the steppes</name>
    <dbReference type="NCBI Taxonomy" id="5323"/>
    <lineage>
        <taxon>Eukaryota</taxon>
        <taxon>Fungi</taxon>
        <taxon>Dikarya</taxon>
        <taxon>Basidiomycota</taxon>
        <taxon>Agaricomycotina</taxon>
        <taxon>Agaricomycetes</taxon>
        <taxon>Agaricomycetidae</taxon>
        <taxon>Agaricales</taxon>
        <taxon>Pleurotineae</taxon>
        <taxon>Pleurotaceae</taxon>
        <taxon>Pleurotus</taxon>
    </lineage>
</organism>
<name>A0A9P5ZGE3_PLEER</name>
<gene>
    <name evidence="2" type="ORF">BDN71DRAFT_1514788</name>
</gene>
<keyword evidence="3" id="KW-1185">Reference proteome</keyword>